<dbReference type="OrthoDB" id="297806at2759"/>
<dbReference type="EMBL" id="CAJJDN010000107">
    <property type="protein sequence ID" value="CAD8115072.1"/>
    <property type="molecule type" value="Genomic_DNA"/>
</dbReference>
<feature type="coiled-coil region" evidence="1">
    <location>
        <begin position="208"/>
        <end position="256"/>
    </location>
</feature>
<organism evidence="2 3">
    <name type="scientific">Paramecium sonneborni</name>
    <dbReference type="NCBI Taxonomy" id="65129"/>
    <lineage>
        <taxon>Eukaryota</taxon>
        <taxon>Sar</taxon>
        <taxon>Alveolata</taxon>
        <taxon>Ciliophora</taxon>
        <taxon>Intramacronucleata</taxon>
        <taxon>Oligohymenophorea</taxon>
        <taxon>Peniculida</taxon>
        <taxon>Parameciidae</taxon>
        <taxon>Paramecium</taxon>
    </lineage>
</organism>
<evidence type="ECO:0000313" key="3">
    <source>
        <dbReference type="Proteomes" id="UP000692954"/>
    </source>
</evidence>
<keyword evidence="1" id="KW-0175">Coiled coil</keyword>
<protein>
    <submittedName>
        <fullName evidence="2">Uncharacterized protein</fullName>
    </submittedName>
</protein>
<evidence type="ECO:0000256" key="1">
    <source>
        <dbReference type="SAM" id="Coils"/>
    </source>
</evidence>
<accession>A0A8S1QHE5</accession>
<sequence length="400" mass="47146">MFFDKDRIVKLMQSNQMASPLSFKMDSPRIYSKTPNSQSTFNCDLTSRGKLKLNFLAELSDNRSLTNRYMLNAKNKTKQQKIQFSKENKFVESSLKKSLLYPSTDSLLQNVNIQSPTSTFSEEFMKINSKFNSVKNIESEKYLQRKQSNSVIQLGNKNTSQIQGNQKNNSVMRSTEKIKQQFDEITLLDLKSQNIYQQQENTTMKSQLQSLQDTIKHQNKVIEKLKYNVQQLEQFNIQLKEKNEKQAFNIEKLNSQLDFEGSIQEDLRKQMTLKQQELNKYNLIEQEIKKIEDYHLETLNKINKDLKEQQVQLKILNHHIICLSQISILLSEKEEIPIDILFKYKQTPQISQKLQDQEIIEDILKSNSKLIKELYDLIGKSFEKISYNFVQEFSQILYKQ</sequence>
<keyword evidence="3" id="KW-1185">Reference proteome</keyword>
<reference evidence="2" key="1">
    <citation type="submission" date="2021-01" db="EMBL/GenBank/DDBJ databases">
        <authorList>
            <consortium name="Genoscope - CEA"/>
            <person name="William W."/>
        </authorList>
    </citation>
    <scope>NUCLEOTIDE SEQUENCE</scope>
</reference>
<dbReference type="AlphaFoldDB" id="A0A8S1QHE5"/>
<proteinExistence type="predicted"/>
<comment type="caution">
    <text evidence="2">The sequence shown here is derived from an EMBL/GenBank/DDBJ whole genome shotgun (WGS) entry which is preliminary data.</text>
</comment>
<gene>
    <name evidence="2" type="ORF">PSON_ATCC_30995.1.T1070126</name>
</gene>
<name>A0A8S1QHE5_9CILI</name>
<evidence type="ECO:0000313" key="2">
    <source>
        <dbReference type="EMBL" id="CAD8115072.1"/>
    </source>
</evidence>
<dbReference type="Proteomes" id="UP000692954">
    <property type="component" value="Unassembled WGS sequence"/>
</dbReference>